<dbReference type="PANTHER" id="PTHR43791:SF36">
    <property type="entry name" value="TRANSPORTER, PUTATIVE (AFU_ORTHOLOGUE AFUA_6G08340)-RELATED"/>
    <property type="match status" value="1"/>
</dbReference>
<evidence type="ECO:0000256" key="2">
    <source>
        <dbReference type="ARBA" id="ARBA00022448"/>
    </source>
</evidence>
<gene>
    <name evidence="8" type="ORF">PH586_19695</name>
</gene>
<feature type="transmembrane region" description="Helical" evidence="6">
    <location>
        <begin position="322"/>
        <end position="342"/>
    </location>
</feature>
<dbReference type="Gene3D" id="1.20.1250.20">
    <property type="entry name" value="MFS general substrate transporter like domains"/>
    <property type="match status" value="2"/>
</dbReference>
<name>A0ABT4XKA9_9PSED</name>
<evidence type="ECO:0000313" key="8">
    <source>
        <dbReference type="EMBL" id="MDA7088607.1"/>
    </source>
</evidence>
<dbReference type="InterPro" id="IPR011701">
    <property type="entry name" value="MFS"/>
</dbReference>
<keyword evidence="5 6" id="KW-0472">Membrane</keyword>
<evidence type="ECO:0000313" key="9">
    <source>
        <dbReference type="Proteomes" id="UP001212042"/>
    </source>
</evidence>
<evidence type="ECO:0000256" key="5">
    <source>
        <dbReference type="ARBA" id="ARBA00023136"/>
    </source>
</evidence>
<comment type="subcellular location">
    <subcellularLocation>
        <location evidence="1">Membrane</location>
        <topology evidence="1">Multi-pass membrane protein</topology>
    </subcellularLocation>
</comment>
<protein>
    <submittedName>
        <fullName evidence="8">MFS transporter</fullName>
    </submittedName>
</protein>
<organism evidence="8 9">
    <name type="scientific">Pseudomonas aestuarii</name>
    <dbReference type="NCBI Taxonomy" id="3018340"/>
    <lineage>
        <taxon>Bacteria</taxon>
        <taxon>Pseudomonadati</taxon>
        <taxon>Pseudomonadota</taxon>
        <taxon>Gammaproteobacteria</taxon>
        <taxon>Pseudomonadales</taxon>
        <taxon>Pseudomonadaceae</taxon>
        <taxon>Pseudomonas</taxon>
    </lineage>
</organism>
<dbReference type="Proteomes" id="UP001212042">
    <property type="component" value="Unassembled WGS sequence"/>
</dbReference>
<feature type="transmembrane region" description="Helical" evidence="6">
    <location>
        <begin position="193"/>
        <end position="215"/>
    </location>
</feature>
<feature type="transmembrane region" description="Helical" evidence="6">
    <location>
        <begin position="260"/>
        <end position="278"/>
    </location>
</feature>
<evidence type="ECO:0000256" key="1">
    <source>
        <dbReference type="ARBA" id="ARBA00004141"/>
    </source>
</evidence>
<feature type="transmembrane region" description="Helical" evidence="6">
    <location>
        <begin position="160"/>
        <end position="181"/>
    </location>
</feature>
<feature type="transmembrane region" description="Helical" evidence="6">
    <location>
        <begin position="68"/>
        <end position="88"/>
    </location>
</feature>
<keyword evidence="2" id="KW-0813">Transport</keyword>
<evidence type="ECO:0000256" key="6">
    <source>
        <dbReference type="SAM" id="Phobius"/>
    </source>
</evidence>
<feature type="transmembrane region" description="Helical" evidence="6">
    <location>
        <begin position="290"/>
        <end position="310"/>
    </location>
</feature>
<dbReference type="Pfam" id="PF07690">
    <property type="entry name" value="MFS_1"/>
    <property type="match status" value="1"/>
</dbReference>
<evidence type="ECO:0000259" key="7">
    <source>
        <dbReference type="PROSITE" id="PS50850"/>
    </source>
</evidence>
<keyword evidence="9" id="KW-1185">Reference proteome</keyword>
<keyword evidence="3 6" id="KW-0812">Transmembrane</keyword>
<feature type="transmembrane region" description="Helical" evidence="6">
    <location>
        <begin position="412"/>
        <end position="431"/>
    </location>
</feature>
<dbReference type="PROSITE" id="PS50850">
    <property type="entry name" value="MFS"/>
    <property type="match status" value="1"/>
</dbReference>
<dbReference type="InterPro" id="IPR020846">
    <property type="entry name" value="MFS_dom"/>
</dbReference>
<dbReference type="RefSeq" id="WP_271349499.1">
    <property type="nucleotide sequence ID" value="NZ_JAQJZJ010000010.1"/>
</dbReference>
<keyword evidence="4 6" id="KW-1133">Transmembrane helix</keyword>
<reference evidence="8 9" key="1">
    <citation type="submission" date="2023-01" db="EMBL/GenBank/DDBJ databases">
        <title>Pseudomonas SA3-5T sp. nov., isolated from tidal flat sediment.</title>
        <authorList>
            <person name="Kim H.S."/>
            <person name="Kim J.-S."/>
            <person name="Suh M.K."/>
            <person name="Eom M.K."/>
            <person name="Lee J.-S."/>
        </authorList>
    </citation>
    <scope>NUCLEOTIDE SEQUENCE [LARGE SCALE GENOMIC DNA]</scope>
    <source>
        <strain evidence="8 9">SA3-5</strain>
    </source>
</reference>
<feature type="transmembrane region" description="Helical" evidence="6">
    <location>
        <begin position="348"/>
        <end position="367"/>
    </location>
</feature>
<comment type="caution">
    <text evidence="8">The sequence shown here is derived from an EMBL/GenBank/DDBJ whole genome shotgun (WGS) entry which is preliminary data.</text>
</comment>
<dbReference type="PANTHER" id="PTHR43791">
    <property type="entry name" value="PERMEASE-RELATED"/>
    <property type="match status" value="1"/>
</dbReference>
<dbReference type="InterPro" id="IPR036259">
    <property type="entry name" value="MFS_trans_sf"/>
</dbReference>
<dbReference type="SUPFAM" id="SSF103473">
    <property type="entry name" value="MFS general substrate transporter"/>
    <property type="match status" value="1"/>
</dbReference>
<feature type="transmembrane region" description="Helical" evidence="6">
    <location>
        <begin position="100"/>
        <end position="119"/>
    </location>
</feature>
<feature type="transmembrane region" description="Helical" evidence="6">
    <location>
        <begin position="125"/>
        <end position="148"/>
    </location>
</feature>
<dbReference type="CDD" id="cd17319">
    <property type="entry name" value="MFS_ExuT_GudP_like"/>
    <property type="match status" value="1"/>
</dbReference>
<feature type="domain" description="Major facilitator superfamily (MFS) profile" evidence="7">
    <location>
        <begin position="34"/>
        <end position="437"/>
    </location>
</feature>
<evidence type="ECO:0000256" key="4">
    <source>
        <dbReference type="ARBA" id="ARBA00022989"/>
    </source>
</evidence>
<proteinExistence type="predicted"/>
<accession>A0ABT4XKA9</accession>
<sequence>MNTPIAVTTDVELLAPAHLPSELDAVVRKAAWRLLPILFVAYLINIIDRINISFAKLQMGQALGLDDVSFGVGAGMFFIGYFFFEVPSNMILERIGARRWVPIIMVAWGLATAALAFVSTPLEFYLLRFLIGFAEAGFFPGAVLFMTYWFPASHRGRMMALFMTGLALSGVVGGPLCGVIMEFLDGSIGLAGWQWLMIATGVPCLLVGVGIYLLLTDHPDQARWLSERERAVLKASLGNRERPKASLRAGFVNFWSWNSAWIYFLLVCGGYGLTFWMPSLFSKAGVVSNVHIGLLVAVPNLVGVVTMLLVCRHSDKTQEFRWHLTGCFALAALGYIVTANQLGSVPGMLLGLSIAHAGILAGVPMSWTIPTRMLTPSAAAVGIAIIASVGNLGGFVAPVLTGKLSDLSGSLAPGFLVIAGLLLLGMLWSAISLRLAR</sequence>
<dbReference type="EMBL" id="JAQJZJ010000010">
    <property type="protein sequence ID" value="MDA7088607.1"/>
    <property type="molecule type" value="Genomic_DNA"/>
</dbReference>
<evidence type="ECO:0000256" key="3">
    <source>
        <dbReference type="ARBA" id="ARBA00022692"/>
    </source>
</evidence>
<feature type="transmembrane region" description="Helical" evidence="6">
    <location>
        <begin position="30"/>
        <end position="48"/>
    </location>
</feature>
<feature type="transmembrane region" description="Helical" evidence="6">
    <location>
        <begin position="379"/>
        <end position="400"/>
    </location>
</feature>